<organism evidence="1">
    <name type="scientific">candidate division WOR-3 bacterium</name>
    <dbReference type="NCBI Taxonomy" id="2052148"/>
    <lineage>
        <taxon>Bacteria</taxon>
        <taxon>Bacteria division WOR-3</taxon>
    </lineage>
</organism>
<name>A0A7V3UZU0_UNCW3</name>
<protein>
    <submittedName>
        <fullName evidence="1">T9SS type A sorting domain-containing protein</fullName>
    </submittedName>
</protein>
<dbReference type="AlphaFoldDB" id="A0A7V3UZU0"/>
<comment type="caution">
    <text evidence="1">The sequence shown here is derived from an EMBL/GenBank/DDBJ whole genome shotgun (WGS) entry which is preliminary data.</text>
</comment>
<evidence type="ECO:0000313" key="1">
    <source>
        <dbReference type="EMBL" id="HGD13037.1"/>
    </source>
</evidence>
<accession>A0A7V3UZU0</accession>
<gene>
    <name evidence="1" type="ORF">ENX16_03025</name>
</gene>
<dbReference type="EMBL" id="DTMZ01000068">
    <property type="protein sequence ID" value="HGD13037.1"/>
    <property type="molecule type" value="Genomic_DNA"/>
</dbReference>
<reference evidence="1" key="1">
    <citation type="journal article" date="2020" name="mSystems">
        <title>Genome- and Community-Level Interaction Insights into Carbon Utilization and Element Cycling Functions of Hydrothermarchaeota in Hydrothermal Sediment.</title>
        <authorList>
            <person name="Zhou Z."/>
            <person name="Liu Y."/>
            <person name="Xu W."/>
            <person name="Pan J."/>
            <person name="Luo Z.H."/>
            <person name="Li M."/>
        </authorList>
    </citation>
    <scope>NUCLEOTIDE SEQUENCE [LARGE SCALE GENOMIC DNA]</scope>
    <source>
        <strain evidence="1">SpSt-914</strain>
    </source>
</reference>
<sequence>MKSLAGLVSLVLWFATGWAQYRFGTVCSTSSPFATLPNNGHKLAYRSEMLSPERDTVTLVFQSNDSIYLTVSGNGATTPWRAPVGLYPGADPAITWGRNNQRQLVWQMLDTVSGRLNIFYRNLEYRMQPINVSGGSQDGFHPDVFGDSLGVAHIVWEENEGSGRRVYYRKADVNGVIGARFAVASQLTRGWAQPAIEGFGDTIAVIWAQFDSTQNPPYKIMRRCQVRGVWQAEEVLAQSSELLNQPALDFGTAAGEGFSGCWQRVVSGNSEVQFYNGNGGGYATSGVSTAPVLSTIGTVWSYLFWQEDSAGVNDIYTHFYYFMTGWTRGSIRQFFPISEPVFAPSCLGALAVWIQGDTIPYRLMWGFFDYPIANQEGATSSAKIKFPKIQFVRNLLFLPAVENNERRTNHLTLTDLTGRKVLSLKSGTNDVSGLGTGVYFVKGGSELRRVIILR</sequence>
<proteinExistence type="predicted"/>